<dbReference type="Gene3D" id="3.30.70.1060">
    <property type="entry name" value="Dimeric alpha+beta barrel"/>
    <property type="match status" value="1"/>
</dbReference>
<accession>A0ABR3Q193</accession>
<gene>
    <name evidence="2" type="ORF">Q8F55_005307</name>
</gene>
<name>A0ABR3Q193_9TREE</name>
<dbReference type="PANTHER" id="PTHR33606">
    <property type="entry name" value="PROTEIN YCII"/>
    <property type="match status" value="1"/>
</dbReference>
<dbReference type="InterPro" id="IPR011008">
    <property type="entry name" value="Dimeric_a/b-barrel"/>
</dbReference>
<dbReference type="PANTHER" id="PTHR33606:SF3">
    <property type="entry name" value="PROTEIN YCII"/>
    <property type="match status" value="1"/>
</dbReference>
<proteinExistence type="predicted"/>
<dbReference type="GeneID" id="95986350"/>
<keyword evidence="3" id="KW-1185">Reference proteome</keyword>
<evidence type="ECO:0000259" key="1">
    <source>
        <dbReference type="Pfam" id="PF03795"/>
    </source>
</evidence>
<dbReference type="EMBL" id="JBBXJM010000004">
    <property type="protein sequence ID" value="KAL1408495.1"/>
    <property type="molecule type" value="Genomic_DNA"/>
</dbReference>
<feature type="domain" description="YCII-related" evidence="1">
    <location>
        <begin position="3"/>
        <end position="103"/>
    </location>
</feature>
<organism evidence="2 3">
    <name type="scientific">Vanrija albida</name>
    <dbReference type="NCBI Taxonomy" id="181172"/>
    <lineage>
        <taxon>Eukaryota</taxon>
        <taxon>Fungi</taxon>
        <taxon>Dikarya</taxon>
        <taxon>Basidiomycota</taxon>
        <taxon>Agaricomycotina</taxon>
        <taxon>Tremellomycetes</taxon>
        <taxon>Trichosporonales</taxon>
        <taxon>Trichosporonaceae</taxon>
        <taxon>Vanrija</taxon>
    </lineage>
</organism>
<dbReference type="InterPro" id="IPR005545">
    <property type="entry name" value="YCII"/>
</dbReference>
<comment type="caution">
    <text evidence="2">The sequence shown here is derived from an EMBL/GenBank/DDBJ whole genome shotgun (WGS) entry which is preliminary data.</text>
</comment>
<reference evidence="2 3" key="1">
    <citation type="submission" date="2023-08" db="EMBL/GenBank/DDBJ databases">
        <title>Annotated Genome Sequence of Vanrija albida AlHP1.</title>
        <authorList>
            <person name="Herzog R."/>
        </authorList>
    </citation>
    <scope>NUCLEOTIDE SEQUENCE [LARGE SCALE GENOMIC DNA]</scope>
    <source>
        <strain evidence="2 3">AlHP1</strain>
    </source>
</reference>
<dbReference type="InterPro" id="IPR051807">
    <property type="entry name" value="Sec-metab_biosynth-assoc"/>
</dbReference>
<protein>
    <recommendedName>
        <fullName evidence="1">YCII-related domain-containing protein</fullName>
    </recommendedName>
</protein>
<dbReference type="Pfam" id="PF03795">
    <property type="entry name" value="YCII"/>
    <property type="match status" value="1"/>
</dbReference>
<dbReference type="SUPFAM" id="SSF54909">
    <property type="entry name" value="Dimeric alpha+beta barrel"/>
    <property type="match status" value="1"/>
</dbReference>
<evidence type="ECO:0000313" key="3">
    <source>
        <dbReference type="Proteomes" id="UP001565368"/>
    </source>
</evidence>
<dbReference type="RefSeq" id="XP_069208439.1">
    <property type="nucleotide sequence ID" value="XM_069353797.1"/>
</dbReference>
<evidence type="ECO:0000313" key="2">
    <source>
        <dbReference type="EMBL" id="KAL1408495.1"/>
    </source>
</evidence>
<sequence>MPLYLVYAPDPANNLENRLAARKAHFDAFGESIKDGHAVFGQGMVNDSTTTHIGAGERHADYDQVKDLDGSVLLLRYGTIEEAWARVKADPYWTGNVWDKEKVVVRELIAQPTDAGLKMYQ</sequence>
<dbReference type="Proteomes" id="UP001565368">
    <property type="component" value="Unassembled WGS sequence"/>
</dbReference>